<dbReference type="CDD" id="cd16936">
    <property type="entry name" value="HATPase_RsbW-like"/>
    <property type="match status" value="1"/>
</dbReference>
<proteinExistence type="predicted"/>
<feature type="domain" description="Histidine kinase/HSP90-like ATPase" evidence="2">
    <location>
        <begin position="27"/>
        <end position="148"/>
    </location>
</feature>
<comment type="caution">
    <text evidence="3">The sequence shown here is derived from an EMBL/GenBank/DDBJ whole genome shotgun (WGS) entry which is preliminary data.</text>
</comment>
<gene>
    <name evidence="3" type="ORF">GCM10010468_70040</name>
</gene>
<dbReference type="Pfam" id="PF13581">
    <property type="entry name" value="HATPase_c_2"/>
    <property type="match status" value="1"/>
</dbReference>
<evidence type="ECO:0000313" key="4">
    <source>
        <dbReference type="Proteomes" id="UP001501237"/>
    </source>
</evidence>
<keyword evidence="4" id="KW-1185">Reference proteome</keyword>
<dbReference type="InterPro" id="IPR003594">
    <property type="entry name" value="HATPase_dom"/>
</dbReference>
<reference evidence="4" key="1">
    <citation type="journal article" date="2019" name="Int. J. Syst. Evol. Microbiol.">
        <title>The Global Catalogue of Microorganisms (GCM) 10K type strain sequencing project: providing services to taxonomists for standard genome sequencing and annotation.</title>
        <authorList>
            <consortium name="The Broad Institute Genomics Platform"/>
            <consortium name="The Broad Institute Genome Sequencing Center for Infectious Disease"/>
            <person name="Wu L."/>
            <person name="Ma J."/>
        </authorList>
    </citation>
    <scope>NUCLEOTIDE SEQUENCE [LARGE SCALE GENOMIC DNA]</scope>
    <source>
        <strain evidence="4">JCM 9377</strain>
    </source>
</reference>
<keyword evidence="1" id="KW-0418">Kinase</keyword>
<keyword evidence="1" id="KW-0723">Serine/threonine-protein kinase</keyword>
<dbReference type="Proteomes" id="UP001501237">
    <property type="component" value="Unassembled WGS sequence"/>
</dbReference>
<dbReference type="PANTHER" id="PTHR35526:SF3">
    <property type="entry name" value="ANTI-SIGMA-F FACTOR RSBW"/>
    <property type="match status" value="1"/>
</dbReference>
<dbReference type="RefSeq" id="WP_344837163.1">
    <property type="nucleotide sequence ID" value="NZ_BAAAUV010000029.1"/>
</dbReference>
<evidence type="ECO:0000313" key="3">
    <source>
        <dbReference type="EMBL" id="GAA3236010.1"/>
    </source>
</evidence>
<dbReference type="PANTHER" id="PTHR35526">
    <property type="entry name" value="ANTI-SIGMA-F FACTOR RSBW-RELATED"/>
    <property type="match status" value="1"/>
</dbReference>
<dbReference type="InterPro" id="IPR036890">
    <property type="entry name" value="HATPase_C_sf"/>
</dbReference>
<protein>
    <recommendedName>
        <fullName evidence="2">Histidine kinase/HSP90-like ATPase domain-containing protein</fullName>
    </recommendedName>
</protein>
<dbReference type="SUPFAM" id="SSF55874">
    <property type="entry name" value="ATPase domain of HSP90 chaperone/DNA topoisomerase II/histidine kinase"/>
    <property type="match status" value="1"/>
</dbReference>
<sequence>MGGQVAAVREPTGAIDTNRMDLAAVGTAAKLARVFAKHTAKKWQLSTATCEMAEFVISELCGNAIKATGTIATVGPRDEPTQIINLRLALLKTRSIMIEVEDADLATPKIQDGLEELAEGGRGLFIVQALSKQWGFYHTVNGRKVVWAEIEAIRANSPGEVR</sequence>
<evidence type="ECO:0000259" key="2">
    <source>
        <dbReference type="Pfam" id="PF13581"/>
    </source>
</evidence>
<keyword evidence="1" id="KW-0808">Transferase</keyword>
<organism evidence="3 4">
    <name type="scientific">Actinocorallia longicatena</name>
    <dbReference type="NCBI Taxonomy" id="111803"/>
    <lineage>
        <taxon>Bacteria</taxon>
        <taxon>Bacillati</taxon>
        <taxon>Actinomycetota</taxon>
        <taxon>Actinomycetes</taxon>
        <taxon>Streptosporangiales</taxon>
        <taxon>Thermomonosporaceae</taxon>
        <taxon>Actinocorallia</taxon>
    </lineage>
</organism>
<name>A0ABP6QL20_9ACTN</name>
<dbReference type="EMBL" id="BAAAUV010000029">
    <property type="protein sequence ID" value="GAA3236010.1"/>
    <property type="molecule type" value="Genomic_DNA"/>
</dbReference>
<evidence type="ECO:0000256" key="1">
    <source>
        <dbReference type="ARBA" id="ARBA00022527"/>
    </source>
</evidence>
<dbReference type="Gene3D" id="3.30.565.10">
    <property type="entry name" value="Histidine kinase-like ATPase, C-terminal domain"/>
    <property type="match status" value="1"/>
</dbReference>
<dbReference type="InterPro" id="IPR050267">
    <property type="entry name" value="Anti-sigma-factor_SerPK"/>
</dbReference>
<accession>A0ABP6QL20</accession>